<dbReference type="Pfam" id="PF20698">
    <property type="entry name" value="PIN-TPR-GreABC"/>
    <property type="match status" value="1"/>
</dbReference>
<accession>A0A1C3XQ37</accession>
<evidence type="ECO:0000313" key="3">
    <source>
        <dbReference type="EMBL" id="SCB54124.1"/>
    </source>
</evidence>
<feature type="domain" description="PIN" evidence="2">
    <location>
        <begin position="875"/>
        <end position="1015"/>
    </location>
</feature>
<keyword evidence="4" id="KW-1185">Reference proteome</keyword>
<dbReference type="AlphaFoldDB" id="A0A1C3XQ37"/>
<dbReference type="InterPro" id="IPR048987">
    <property type="entry name" value="PIN-TPR-GreABC"/>
</dbReference>
<dbReference type="GO" id="GO:0003746">
    <property type="term" value="F:translation elongation factor activity"/>
    <property type="evidence" value="ECO:0007669"/>
    <property type="project" value="UniProtKB-KW"/>
</dbReference>
<proteinExistence type="predicted"/>
<evidence type="ECO:0000313" key="4">
    <source>
        <dbReference type="Proteomes" id="UP000199184"/>
    </source>
</evidence>
<dbReference type="SUPFAM" id="SSF54534">
    <property type="entry name" value="FKBP-like"/>
    <property type="match status" value="1"/>
</dbReference>
<dbReference type="SUPFAM" id="SSF48452">
    <property type="entry name" value="TPR-like"/>
    <property type="match status" value="1"/>
</dbReference>
<reference evidence="4" key="1">
    <citation type="submission" date="2016-08" db="EMBL/GenBank/DDBJ databases">
        <authorList>
            <person name="Varghese N."/>
            <person name="Submissions Spin"/>
        </authorList>
    </citation>
    <scope>NUCLEOTIDE SEQUENCE [LARGE SCALE GENOMIC DNA]</scope>
    <source>
        <strain evidence="4">ERR11</strain>
    </source>
</reference>
<name>A0A1C3XQ37_9BRAD</name>
<protein>
    <submittedName>
        <fullName evidence="3">Transcription elongation factor, GreA/GreB family</fullName>
    </submittedName>
</protein>
<keyword evidence="1" id="KW-0802">TPR repeat</keyword>
<sequence>MRSAGRDLSISVWGWGRIQQEIGRYAEAVKEFHPDASPFTDKILQATDQIIKTVQERGDAQALAVAAGQREILKAIESLGIKVAQEGASGASAGIEQHLNNEIDGYRDLIRQDKPKTAIELLTKLKDRVWSSASTKVKFRIAVNIGVALHGLGQYDHASSHLMEAADLDPDDPIGRANKIAALLLRGHRNEAHALAIASVAQFPDNTHVAAQRMLAVSSDEAVDDVWNALPVSVRTAPELYVNRLVSMREVDDSRWHQVAAEALLAHPADWRLQTINAEAVLERLLKGDPSLVGAAGVNLPTHAELEEASKVLTSSWKRVLNPEIRPQGAFAHNAALIKAFLGQLDAASQLLEEADAYGVASEESKFLRISIYRKQGKLDDAIRIADSLAETPRNLIVRADLLLQKEPNKVFDILRDRDSFTDAREIVGSSLTVVDAHCRLKDYPQALDEADRLDRRLPDEPHAQLAIYKVKYEAGSSEADKALDVALARVNDRTEFPTRFLVCETLATAGRHKDVVDLLRPSVSPRFDSPALRLLADAELKADHRAALAQLLGQMPDEVRKAPYYQRIAIGLALSTGDLAAAERQLRELLQIRPGSLALQLQLMSTLFRQNKEAELRAEAARAANEFTGAPDDLLTFAQFKKNFGDWREAHDLAYQTLLAHPGDERVNRAYAAIFLFEARSTPTIDVSPPHVTQGMAVRIKREDGTVTVYIIEPDAKLRPANTYLSPDHPIAKAMLGKAPGDHFDLPDRTSADIVWIKPKELHALHVVLEDFNNVFPEAQGLEKIWVDTSSPDGLQPMLDRVRERHDAIASVASKYDDNLLPLTFVAKMLGSDPVTTALGLASAGHRLRVCHGTEFERQSALRAIEENHCAGCVVDAVTLHFIRRLSLEKVVQAVCGPIGVVEGSVARIQRRIHELEERLEEPSMSVFYRDGQYFREEILPDQKRAALEVQRADRTWLAEHAQIIPAEGADDPSAEAGRLLEKLGSAFFDEVRAASSSGRIFLSEDLPMRMLAESEYGVSGCWLQVVLMVALERGYIRDREYADAIVALIEANEEFISVSSALLVSMLTGEKGTRLPEAFCKASTRLGGAQADASHLSVALGVVRSTWYDIALSPTLRQGIFGNLLENLTRDRTLGDVERILAFFDRFAQMVDSGSLRRYLRSWRRGHFI</sequence>
<dbReference type="Pfam" id="PF13181">
    <property type="entry name" value="TPR_8"/>
    <property type="match status" value="1"/>
</dbReference>
<feature type="repeat" description="TPR" evidence="1">
    <location>
        <begin position="139"/>
        <end position="172"/>
    </location>
</feature>
<gene>
    <name evidence="3" type="ORF">GA0061098_102379</name>
</gene>
<dbReference type="InterPro" id="IPR019734">
    <property type="entry name" value="TPR_rpt"/>
</dbReference>
<organism evidence="3 4">
    <name type="scientific">Bradyrhizobium shewense</name>
    <dbReference type="NCBI Taxonomy" id="1761772"/>
    <lineage>
        <taxon>Bacteria</taxon>
        <taxon>Pseudomonadati</taxon>
        <taxon>Pseudomonadota</taxon>
        <taxon>Alphaproteobacteria</taxon>
        <taxon>Hyphomicrobiales</taxon>
        <taxon>Nitrobacteraceae</taxon>
        <taxon>Bradyrhizobium</taxon>
    </lineage>
</organism>
<evidence type="ECO:0000256" key="1">
    <source>
        <dbReference type="PROSITE-ProRule" id="PRU00339"/>
    </source>
</evidence>
<evidence type="ECO:0000259" key="2">
    <source>
        <dbReference type="Pfam" id="PF20698"/>
    </source>
</evidence>
<dbReference type="Gene3D" id="1.25.40.10">
    <property type="entry name" value="Tetratricopeptide repeat domain"/>
    <property type="match status" value="2"/>
</dbReference>
<dbReference type="EMBL" id="FMAI01000023">
    <property type="protein sequence ID" value="SCB54124.1"/>
    <property type="molecule type" value="Genomic_DNA"/>
</dbReference>
<dbReference type="InterPro" id="IPR011990">
    <property type="entry name" value="TPR-like_helical_dom_sf"/>
</dbReference>
<keyword evidence="3" id="KW-0648">Protein biosynthesis</keyword>
<keyword evidence="3" id="KW-0251">Elongation factor</keyword>
<dbReference type="Proteomes" id="UP000199184">
    <property type="component" value="Unassembled WGS sequence"/>
</dbReference>
<dbReference type="PROSITE" id="PS50005">
    <property type="entry name" value="TPR"/>
    <property type="match status" value="1"/>
</dbReference>